<evidence type="ECO:0000256" key="9">
    <source>
        <dbReference type="ARBA" id="ARBA00022927"/>
    </source>
</evidence>
<name>A0A0L7LIM8_OPEBR</name>
<evidence type="ECO:0000256" key="16">
    <source>
        <dbReference type="ARBA" id="ARBA00068609"/>
    </source>
</evidence>
<gene>
    <name evidence="22" type="ORF">OBRU01_07524</name>
</gene>
<feature type="domain" description="RanBP2-type" evidence="21">
    <location>
        <begin position="186"/>
        <end position="216"/>
    </location>
</feature>
<evidence type="ECO:0000256" key="4">
    <source>
        <dbReference type="ARBA" id="ARBA00022448"/>
    </source>
</evidence>
<dbReference type="PANTHER" id="PTHR23193:SF23">
    <property type="entry name" value="NUCLEAR PORE COMPLEX PROTEIN NUP153"/>
    <property type="match status" value="1"/>
</dbReference>
<dbReference type="GO" id="GO:0006405">
    <property type="term" value="P:RNA export from nucleus"/>
    <property type="evidence" value="ECO:0007669"/>
    <property type="project" value="TreeGrafter"/>
</dbReference>
<feature type="region of interest" description="Disordered" evidence="20">
    <location>
        <begin position="441"/>
        <end position="461"/>
    </location>
</feature>
<keyword evidence="14" id="KW-0539">Nucleus</keyword>
<keyword evidence="5" id="KW-0479">Metal-binding</keyword>
<evidence type="ECO:0000256" key="17">
    <source>
        <dbReference type="ARBA" id="ARBA00078197"/>
    </source>
</evidence>
<comment type="caution">
    <text evidence="22">The sequence shown here is derived from an EMBL/GenBank/DDBJ whole genome shotgun (WGS) entry which is preliminary data.</text>
</comment>
<dbReference type="InterPro" id="IPR036443">
    <property type="entry name" value="Znf_RanBP2_sf"/>
</dbReference>
<protein>
    <recommendedName>
        <fullName evidence="16">Nuclear pore complex protein Nup153</fullName>
    </recommendedName>
    <alternativeName>
        <fullName evidence="18">153 kDa nucleoporin</fullName>
    </alternativeName>
    <alternativeName>
        <fullName evidence="17">Nucleoporin Nup153</fullName>
    </alternativeName>
</protein>
<evidence type="ECO:0000313" key="22">
    <source>
        <dbReference type="EMBL" id="KOB75418.1"/>
    </source>
</evidence>
<evidence type="ECO:0000256" key="14">
    <source>
        <dbReference type="ARBA" id="ARBA00023242"/>
    </source>
</evidence>
<dbReference type="GO" id="GO:0017056">
    <property type="term" value="F:structural constituent of nuclear pore"/>
    <property type="evidence" value="ECO:0007669"/>
    <property type="project" value="TreeGrafter"/>
</dbReference>
<keyword evidence="11" id="KW-0238">DNA-binding</keyword>
<evidence type="ECO:0000256" key="20">
    <source>
        <dbReference type="SAM" id="MobiDB-lite"/>
    </source>
</evidence>
<dbReference type="GO" id="GO:0005643">
    <property type="term" value="C:nuclear pore"/>
    <property type="evidence" value="ECO:0007669"/>
    <property type="project" value="UniProtKB-SubCell"/>
</dbReference>
<keyword evidence="10" id="KW-0811">Translocation</keyword>
<feature type="domain" description="RanBP2-type" evidence="21">
    <location>
        <begin position="268"/>
        <end position="297"/>
    </location>
</feature>
<dbReference type="GO" id="GO:0008270">
    <property type="term" value="F:zinc ion binding"/>
    <property type="evidence" value="ECO:0007669"/>
    <property type="project" value="UniProtKB-KW"/>
</dbReference>
<evidence type="ECO:0000256" key="6">
    <source>
        <dbReference type="ARBA" id="ARBA00022771"/>
    </source>
</evidence>
<reference evidence="22 23" key="1">
    <citation type="journal article" date="2015" name="Genome Biol. Evol.">
        <title>The genome of winter moth (Operophtera brumata) provides a genomic perspective on sexual dimorphism and phenology.</title>
        <authorList>
            <person name="Derks M.F."/>
            <person name="Smit S."/>
            <person name="Salis L."/>
            <person name="Schijlen E."/>
            <person name="Bossers A."/>
            <person name="Mateman C."/>
            <person name="Pijl A.S."/>
            <person name="de Ridder D."/>
            <person name="Groenen M.A."/>
            <person name="Visser M.E."/>
            <person name="Megens H.J."/>
        </authorList>
    </citation>
    <scope>NUCLEOTIDE SEQUENCE [LARGE SCALE GENOMIC DNA]</scope>
    <source>
        <strain evidence="22">WM2013NL</strain>
        <tissue evidence="22">Head and thorax</tissue>
    </source>
</reference>
<organism evidence="22 23">
    <name type="scientific">Operophtera brumata</name>
    <name type="common">Winter moth</name>
    <name type="synonym">Phalaena brumata</name>
    <dbReference type="NCBI Taxonomy" id="104452"/>
    <lineage>
        <taxon>Eukaryota</taxon>
        <taxon>Metazoa</taxon>
        <taxon>Ecdysozoa</taxon>
        <taxon>Arthropoda</taxon>
        <taxon>Hexapoda</taxon>
        <taxon>Insecta</taxon>
        <taxon>Pterygota</taxon>
        <taxon>Neoptera</taxon>
        <taxon>Endopterygota</taxon>
        <taxon>Lepidoptera</taxon>
        <taxon>Glossata</taxon>
        <taxon>Ditrysia</taxon>
        <taxon>Geometroidea</taxon>
        <taxon>Geometridae</taxon>
        <taxon>Larentiinae</taxon>
        <taxon>Operophtera</taxon>
    </lineage>
</organism>
<evidence type="ECO:0000256" key="1">
    <source>
        <dbReference type="ARBA" id="ARBA00001947"/>
    </source>
</evidence>
<feature type="region of interest" description="Disordered" evidence="20">
    <location>
        <begin position="865"/>
        <end position="887"/>
    </location>
</feature>
<evidence type="ECO:0000256" key="2">
    <source>
        <dbReference type="ARBA" id="ARBA00004126"/>
    </source>
</evidence>
<evidence type="ECO:0000256" key="18">
    <source>
        <dbReference type="ARBA" id="ARBA00079437"/>
    </source>
</evidence>
<feature type="compositionally biased region" description="Basic and acidic residues" evidence="20">
    <location>
        <begin position="441"/>
        <end position="452"/>
    </location>
</feature>
<dbReference type="AlphaFoldDB" id="A0A0L7LIM8"/>
<dbReference type="STRING" id="104452.A0A0L7LIM8"/>
<feature type="region of interest" description="Disordered" evidence="20">
    <location>
        <begin position="516"/>
        <end position="536"/>
    </location>
</feature>
<proteinExistence type="inferred from homology"/>
<keyword evidence="13" id="KW-0472">Membrane</keyword>
<comment type="similarity">
    <text evidence="15">Belongs to the NUP153 family.</text>
</comment>
<dbReference type="PANTHER" id="PTHR23193">
    <property type="entry name" value="NUCLEAR PORE COMPLEX PROTEIN NUP"/>
    <property type="match status" value="1"/>
</dbReference>
<feature type="domain" description="RanBP2-type" evidence="21">
    <location>
        <begin position="375"/>
        <end position="404"/>
    </location>
</feature>
<evidence type="ECO:0000256" key="10">
    <source>
        <dbReference type="ARBA" id="ARBA00023010"/>
    </source>
</evidence>
<dbReference type="GO" id="GO:0008139">
    <property type="term" value="F:nuclear localization sequence binding"/>
    <property type="evidence" value="ECO:0007669"/>
    <property type="project" value="TreeGrafter"/>
</dbReference>
<evidence type="ECO:0000256" key="7">
    <source>
        <dbReference type="ARBA" id="ARBA00022816"/>
    </source>
</evidence>
<dbReference type="PROSITE" id="PS50199">
    <property type="entry name" value="ZF_RANBP2_2"/>
    <property type="match status" value="4"/>
</dbReference>
<keyword evidence="12" id="KW-0906">Nuclear pore complex</keyword>
<evidence type="ECO:0000259" key="21">
    <source>
        <dbReference type="PROSITE" id="PS50199"/>
    </source>
</evidence>
<feature type="compositionally biased region" description="Polar residues" evidence="20">
    <location>
        <begin position="97"/>
        <end position="117"/>
    </location>
</feature>
<keyword evidence="6 19" id="KW-0863">Zinc-finger</keyword>
<feature type="compositionally biased region" description="Polar residues" evidence="20">
    <location>
        <begin position="22"/>
        <end position="54"/>
    </location>
</feature>
<evidence type="ECO:0000256" key="5">
    <source>
        <dbReference type="ARBA" id="ARBA00022723"/>
    </source>
</evidence>
<evidence type="ECO:0000256" key="12">
    <source>
        <dbReference type="ARBA" id="ARBA00023132"/>
    </source>
</evidence>
<sequence length="943" mass="99602">MKKKKARSRLMDSTKAARQIIASHSSTMSPYQPYTCDQSNRNQPDNESGPAKSQSKLKSRLTRPNRGEDPFGMPEAVELPTAVLQIDKNNLPKFSFGPTSKTTPTSIANTTSNQPFKFSSPLPITSDAKNSSLPPPFDFGRPVQATVDTSPPKFLFGKQTSVEQLEKIDESEKSRSTEKTVISFAKASNDWKCLDCWVSNKADAKKCACCGAKQPSKETAATASQATSKCTICKLANTQSNSDKCVNCEKMRASPITTKSSPFTKKVSSSKWKCSDCWVENEESADKCICCGSRQTEKRYVPAAAGPNKMPASSIEKDWRCEDCFITNKPSVEKCMACEGTKPGTKHAPKKLPSIASGNLFKDPDNKLSEIIKSQKNYWECRVCLASNANDKSMCVCCDAEKQGTDNVASKFKNFKFNAEPNPGFKFGIDPKVQETNLSKKVDEVPKTKSSEDSETNNNIVPKIPSFTFTLPAKKTDDKVDGPKDEALKPSFSFGIPKLNNTPVATDFVPIKPKSLSATELSDTEKPTEDEEKPQEVPKIPFKALEATKPSAGLFSSTSNPQNAMNAFLNNSEEKKKPASPIKKQPSAALETSKQEFSISAVKQSSGLFTSAATTATNNSLTTQPAPANTPAMGMFQKPEVTVTSSVSLSKPETTQANTTLFHNNVQSSPAPAVLSTALPAATAMFSFGNNQSTNNAPRPAPATVTATAPAITPTFAPAPSFAFGSISSTPTFGATPQTNASTFSLPTGNSLVNGPSNPLGGNGISANPLAGNTLGGTGGNGITPSGSAMLGSGGAAVFNAPAKETTSMWPTTTNQSNLFMANTPAKSAFSFGATPTPSPFGAPVNNAPTHVFGSSAQPAQDMFSMSQSNAGQPSMFPSPATSPPTHMFGSAQPANPAPPMGIFGTPNATAFGSSTPSMPSASVPAFNFGATQAVPAVFGFGQ</sequence>
<dbReference type="Gene3D" id="4.10.1060.10">
    <property type="entry name" value="Zinc finger, RanBP2-type"/>
    <property type="match status" value="4"/>
</dbReference>
<dbReference type="InterPro" id="IPR026054">
    <property type="entry name" value="Nucleoporin"/>
</dbReference>
<feature type="non-terminal residue" evidence="22">
    <location>
        <position position="943"/>
    </location>
</feature>
<evidence type="ECO:0000256" key="8">
    <source>
        <dbReference type="ARBA" id="ARBA00022833"/>
    </source>
</evidence>
<dbReference type="Proteomes" id="UP000037510">
    <property type="component" value="Unassembled WGS sequence"/>
</dbReference>
<dbReference type="GO" id="GO:0031965">
    <property type="term" value="C:nuclear membrane"/>
    <property type="evidence" value="ECO:0007669"/>
    <property type="project" value="UniProtKB-SubCell"/>
</dbReference>
<feature type="region of interest" description="Disordered" evidence="20">
    <location>
        <begin position="572"/>
        <end position="594"/>
    </location>
</feature>
<dbReference type="GO" id="GO:0003677">
    <property type="term" value="F:DNA binding"/>
    <property type="evidence" value="ECO:0007669"/>
    <property type="project" value="UniProtKB-KW"/>
</dbReference>
<evidence type="ECO:0000256" key="11">
    <source>
        <dbReference type="ARBA" id="ARBA00023125"/>
    </source>
</evidence>
<dbReference type="SUPFAM" id="SSF90209">
    <property type="entry name" value="Ran binding protein zinc finger-like"/>
    <property type="match status" value="1"/>
</dbReference>
<evidence type="ECO:0000256" key="13">
    <source>
        <dbReference type="ARBA" id="ARBA00023136"/>
    </source>
</evidence>
<evidence type="ECO:0000256" key="3">
    <source>
        <dbReference type="ARBA" id="ARBA00004567"/>
    </source>
</evidence>
<feature type="domain" description="RanBP2-type" evidence="21">
    <location>
        <begin position="315"/>
        <end position="344"/>
    </location>
</feature>
<dbReference type="SMART" id="SM00547">
    <property type="entry name" value="ZnF_RBZ"/>
    <property type="match status" value="5"/>
</dbReference>
<keyword evidence="7" id="KW-0509">mRNA transport</keyword>
<feature type="region of interest" description="Disordered" evidence="20">
    <location>
        <begin position="1"/>
        <end position="76"/>
    </location>
</feature>
<comment type="subcellular location">
    <subcellularLocation>
        <location evidence="2">Nucleus membrane</location>
    </subcellularLocation>
    <subcellularLocation>
        <location evidence="3">Nucleus</location>
        <location evidence="3">Nuclear pore complex</location>
    </subcellularLocation>
</comment>
<feature type="region of interest" description="Disordered" evidence="20">
    <location>
        <begin position="90"/>
        <end position="120"/>
    </location>
</feature>
<keyword evidence="8" id="KW-0862">Zinc</keyword>
<keyword evidence="4" id="KW-0813">Transport</keyword>
<dbReference type="GO" id="GO:0006606">
    <property type="term" value="P:protein import into nucleus"/>
    <property type="evidence" value="ECO:0007669"/>
    <property type="project" value="TreeGrafter"/>
</dbReference>
<keyword evidence="23" id="KW-1185">Reference proteome</keyword>
<evidence type="ECO:0000256" key="15">
    <source>
        <dbReference type="ARBA" id="ARBA00060842"/>
    </source>
</evidence>
<evidence type="ECO:0000256" key="19">
    <source>
        <dbReference type="PROSITE-ProRule" id="PRU00322"/>
    </source>
</evidence>
<keyword evidence="9" id="KW-0653">Protein transport</keyword>
<dbReference type="PROSITE" id="PS01358">
    <property type="entry name" value="ZF_RANBP2_1"/>
    <property type="match status" value="4"/>
</dbReference>
<dbReference type="GO" id="GO:0051028">
    <property type="term" value="P:mRNA transport"/>
    <property type="evidence" value="ECO:0007669"/>
    <property type="project" value="UniProtKB-KW"/>
</dbReference>
<comment type="cofactor">
    <cofactor evidence="1">
        <name>Zn(2+)</name>
        <dbReference type="ChEBI" id="CHEBI:29105"/>
    </cofactor>
</comment>
<dbReference type="EMBL" id="JTDY01000923">
    <property type="protein sequence ID" value="KOB75418.1"/>
    <property type="molecule type" value="Genomic_DNA"/>
</dbReference>
<accession>A0A0L7LIM8</accession>
<evidence type="ECO:0000313" key="23">
    <source>
        <dbReference type="Proteomes" id="UP000037510"/>
    </source>
</evidence>
<dbReference type="InterPro" id="IPR001876">
    <property type="entry name" value="Znf_RanBP2"/>
</dbReference>